<keyword evidence="2" id="KW-0732">Signal</keyword>
<sequence>MILFFVLSSVLEQVLEEKSMKSSMRRGVSGKAGVVTSCAFRVHIGGVDVLQLRHLKHLWALRGPTRTEPTKRPCVRSVMSRSSRSG</sequence>
<proteinExistence type="predicted"/>
<protein>
    <submittedName>
        <fullName evidence="3">Putative secreted protein</fullName>
    </submittedName>
</protein>
<feature type="signal peptide" evidence="2">
    <location>
        <begin position="1"/>
        <end position="16"/>
    </location>
</feature>
<accession>A0A6B0UAF1</accession>
<feature type="compositionally biased region" description="Low complexity" evidence="1">
    <location>
        <begin position="75"/>
        <end position="86"/>
    </location>
</feature>
<name>A0A6B0UAF1_IXORI</name>
<reference evidence="3" key="1">
    <citation type="submission" date="2019-12" db="EMBL/GenBank/DDBJ databases">
        <title>An insight into the sialome of adult female Ixodes ricinus ticks feeding for 6 days.</title>
        <authorList>
            <person name="Perner J."/>
            <person name="Ribeiro J.M.C."/>
        </authorList>
    </citation>
    <scope>NUCLEOTIDE SEQUENCE</scope>
    <source>
        <strain evidence="3">Semi-engorged</strain>
        <tissue evidence="3">Salivary glands</tissue>
    </source>
</reference>
<evidence type="ECO:0000256" key="2">
    <source>
        <dbReference type="SAM" id="SignalP"/>
    </source>
</evidence>
<dbReference type="AlphaFoldDB" id="A0A6B0UAF1"/>
<evidence type="ECO:0000256" key="1">
    <source>
        <dbReference type="SAM" id="MobiDB-lite"/>
    </source>
</evidence>
<feature type="region of interest" description="Disordered" evidence="1">
    <location>
        <begin position="67"/>
        <end position="86"/>
    </location>
</feature>
<evidence type="ECO:0000313" key="3">
    <source>
        <dbReference type="EMBL" id="MXU85585.1"/>
    </source>
</evidence>
<organism evidence="3">
    <name type="scientific">Ixodes ricinus</name>
    <name type="common">Common tick</name>
    <name type="synonym">Acarus ricinus</name>
    <dbReference type="NCBI Taxonomy" id="34613"/>
    <lineage>
        <taxon>Eukaryota</taxon>
        <taxon>Metazoa</taxon>
        <taxon>Ecdysozoa</taxon>
        <taxon>Arthropoda</taxon>
        <taxon>Chelicerata</taxon>
        <taxon>Arachnida</taxon>
        <taxon>Acari</taxon>
        <taxon>Parasitiformes</taxon>
        <taxon>Ixodida</taxon>
        <taxon>Ixodoidea</taxon>
        <taxon>Ixodidae</taxon>
        <taxon>Ixodinae</taxon>
        <taxon>Ixodes</taxon>
    </lineage>
</organism>
<dbReference type="EMBL" id="GIFC01003502">
    <property type="protein sequence ID" value="MXU85585.1"/>
    <property type="molecule type" value="Transcribed_RNA"/>
</dbReference>
<feature type="chain" id="PRO_5025478681" evidence="2">
    <location>
        <begin position="17"/>
        <end position="86"/>
    </location>
</feature>